<dbReference type="InterPro" id="IPR013087">
    <property type="entry name" value="Znf_C2H2_type"/>
</dbReference>
<evidence type="ECO:0000256" key="1">
    <source>
        <dbReference type="ARBA" id="ARBA00004123"/>
    </source>
</evidence>
<dbReference type="Proteomes" id="UP000708208">
    <property type="component" value="Unassembled WGS sequence"/>
</dbReference>
<keyword evidence="11" id="KW-1185">Reference proteome</keyword>
<dbReference type="PANTHER" id="PTHR24381:SF393">
    <property type="entry name" value="CHROMATIN-LINKED ADAPTOR FOR MSL PROTEINS, ISOFORM B"/>
    <property type="match status" value="1"/>
</dbReference>
<feature type="domain" description="C2H2-type" evidence="9">
    <location>
        <begin position="835"/>
        <end position="862"/>
    </location>
</feature>
<feature type="region of interest" description="Disordered" evidence="8">
    <location>
        <begin position="510"/>
        <end position="553"/>
    </location>
</feature>
<keyword evidence="2" id="KW-0479">Metal-binding</keyword>
<feature type="compositionally biased region" description="Low complexity" evidence="8">
    <location>
        <begin position="633"/>
        <end position="644"/>
    </location>
</feature>
<name>A0A8J2L9J4_9HEXA</name>
<evidence type="ECO:0000256" key="3">
    <source>
        <dbReference type="ARBA" id="ARBA00022737"/>
    </source>
</evidence>
<dbReference type="SMART" id="SM00355">
    <property type="entry name" value="ZnF_C2H2"/>
    <property type="match status" value="11"/>
</dbReference>
<evidence type="ECO:0000259" key="9">
    <source>
        <dbReference type="PROSITE" id="PS50157"/>
    </source>
</evidence>
<feature type="domain" description="C2H2-type" evidence="9">
    <location>
        <begin position="755"/>
        <end position="782"/>
    </location>
</feature>
<comment type="caution">
    <text evidence="10">The sequence shown here is derived from an EMBL/GenBank/DDBJ whole genome shotgun (WGS) entry which is preliminary data.</text>
</comment>
<feature type="region of interest" description="Disordered" evidence="8">
    <location>
        <begin position="68"/>
        <end position="87"/>
    </location>
</feature>
<feature type="domain" description="C2H2-type" evidence="9">
    <location>
        <begin position="233"/>
        <end position="255"/>
    </location>
</feature>
<keyword evidence="5" id="KW-0862">Zinc</keyword>
<dbReference type="GO" id="GO:0008270">
    <property type="term" value="F:zinc ion binding"/>
    <property type="evidence" value="ECO:0007669"/>
    <property type="project" value="UniProtKB-KW"/>
</dbReference>
<feature type="domain" description="C2H2-type" evidence="9">
    <location>
        <begin position="3"/>
        <end position="31"/>
    </location>
</feature>
<gene>
    <name evidence="10" type="ORF">AFUS01_LOCUS38231</name>
</gene>
<dbReference type="Pfam" id="PF00096">
    <property type="entry name" value="zf-C2H2"/>
    <property type="match status" value="3"/>
</dbReference>
<dbReference type="GO" id="GO:0005634">
    <property type="term" value="C:nucleus"/>
    <property type="evidence" value="ECO:0007669"/>
    <property type="project" value="UniProtKB-SubCell"/>
</dbReference>
<evidence type="ECO:0000313" key="10">
    <source>
        <dbReference type="EMBL" id="CAG7828291.1"/>
    </source>
</evidence>
<feature type="compositionally biased region" description="Low complexity" evidence="8">
    <location>
        <begin position="521"/>
        <end position="535"/>
    </location>
</feature>
<dbReference type="PANTHER" id="PTHR24381">
    <property type="entry name" value="ZINC FINGER PROTEIN"/>
    <property type="match status" value="1"/>
</dbReference>
<feature type="region of interest" description="Disordered" evidence="8">
    <location>
        <begin position="629"/>
        <end position="651"/>
    </location>
</feature>
<dbReference type="PROSITE" id="PS00028">
    <property type="entry name" value="ZINC_FINGER_C2H2_1"/>
    <property type="match status" value="7"/>
</dbReference>
<feature type="compositionally biased region" description="Low complexity" evidence="8">
    <location>
        <begin position="906"/>
        <end position="916"/>
    </location>
</feature>
<comment type="subcellular location">
    <subcellularLocation>
        <location evidence="1">Nucleus</location>
    </subcellularLocation>
</comment>
<dbReference type="GO" id="GO:0000977">
    <property type="term" value="F:RNA polymerase II transcription regulatory region sequence-specific DNA binding"/>
    <property type="evidence" value="ECO:0007669"/>
    <property type="project" value="TreeGrafter"/>
</dbReference>
<keyword evidence="4 7" id="KW-0863">Zinc-finger</keyword>
<dbReference type="PROSITE" id="PS50157">
    <property type="entry name" value="ZINC_FINGER_C2H2_2"/>
    <property type="match status" value="6"/>
</dbReference>
<dbReference type="EMBL" id="CAJVCH010546987">
    <property type="protein sequence ID" value="CAG7828291.1"/>
    <property type="molecule type" value="Genomic_DNA"/>
</dbReference>
<feature type="compositionally biased region" description="Acidic residues" evidence="8">
    <location>
        <begin position="876"/>
        <end position="894"/>
    </location>
</feature>
<dbReference type="GO" id="GO:0000981">
    <property type="term" value="F:DNA-binding transcription factor activity, RNA polymerase II-specific"/>
    <property type="evidence" value="ECO:0007669"/>
    <property type="project" value="TreeGrafter"/>
</dbReference>
<sequence>MACKCDVCGQSFPLNIQLVIHKRVKHPDPDTSGKDTQVRPQPKQPLDEGIQALPIIIHKSVEECILNLGTGTGPDESEDTSEGEGVSEKVKYKLKSTFQPGIALKAGLSINDKPVDEVMKMDHSTGGLKGNGGPSLTNALLFSKLLSDLRAREMAVVESLESSRCQDSTNQILAKQSFPSVIPKYSTKSESKMNEKTSEPINITSLRKSSRIRSLSDASNDGSTSTYTAISEYTCVNCGKVMSNQKNFILHLRYHDHGSADARKLTFHKRNSLQINSNVLKKFSCKKCGKTFSQFKKFWKHRLNLCELVFKHKLSNNKSSLKYWQAFRFYKHGTTIPRNAGIRSNGKSRISQNQNGYMSDRSEIREEVHSTQFNCRVPGCFGSYSDVILLRDHVKNDHRVFMCLYCESVLLTQSQLDIHIQKRHGKEAYHNYEKNKGIQETRTCGKNLSSTIGTGSTTEHTRQLHASESPQSLNNEDFKVHGTKILDTTVSLTERDHKVSDTAIILPQKSKTETAGIQRKSLPSPVRSSPSPISSNQGAEARHKRPCASIGSFQPVEKAARLKQSSPPGEEERTCLECNVVFNTNRLLRLHLERESCKKKLYTYACKLCSQGFSREASLKNHIKSQHEDIANSDDNGSSSSNASMFRQPTEAEKQRQCTICAKIFATGKILNSHIATHHPTDDIVPSRVSLKSSRVLQSPGTTVVGNNWTISRDTDRAESKYGLSRVPEADFGKKPQAVAVISPQHPRIQGDQRLKCNDCGDYFQSNTELVQHLLWHNETKGTTPLPTLLKKVAVAPPPEPTEVLVKCVICGGGFHKRGDMIAHVKIRHSRRGVFACMECNKRFQRGLDLVDHSIIHDKEFMRRNSKDFIDNLEEVSETEEMEDEEDDIQEERDEQTQYSNSKIESAVSKRISSKSFSRRTGEELHLYYLQRGFHAS</sequence>
<feature type="region of interest" description="Disordered" evidence="8">
    <location>
        <begin position="452"/>
        <end position="475"/>
    </location>
</feature>
<dbReference type="AlphaFoldDB" id="A0A8J2L9J4"/>
<evidence type="ECO:0000256" key="6">
    <source>
        <dbReference type="ARBA" id="ARBA00023242"/>
    </source>
</evidence>
<evidence type="ECO:0000256" key="4">
    <source>
        <dbReference type="ARBA" id="ARBA00022771"/>
    </source>
</evidence>
<keyword evidence="6" id="KW-0539">Nucleus</keyword>
<evidence type="ECO:0000256" key="2">
    <source>
        <dbReference type="ARBA" id="ARBA00022723"/>
    </source>
</evidence>
<feature type="domain" description="C2H2-type" evidence="9">
    <location>
        <begin position="283"/>
        <end position="302"/>
    </location>
</feature>
<feature type="region of interest" description="Disordered" evidence="8">
    <location>
        <begin position="876"/>
        <end position="919"/>
    </location>
</feature>
<feature type="domain" description="C2H2-type" evidence="9">
    <location>
        <begin position="604"/>
        <end position="627"/>
    </location>
</feature>
<feature type="compositionally biased region" description="Basic and acidic residues" evidence="8">
    <location>
        <begin position="26"/>
        <end position="37"/>
    </location>
</feature>
<keyword evidence="3" id="KW-0677">Repeat</keyword>
<organism evidence="10 11">
    <name type="scientific">Allacma fusca</name>
    <dbReference type="NCBI Taxonomy" id="39272"/>
    <lineage>
        <taxon>Eukaryota</taxon>
        <taxon>Metazoa</taxon>
        <taxon>Ecdysozoa</taxon>
        <taxon>Arthropoda</taxon>
        <taxon>Hexapoda</taxon>
        <taxon>Collembola</taxon>
        <taxon>Symphypleona</taxon>
        <taxon>Sminthuridae</taxon>
        <taxon>Allacma</taxon>
    </lineage>
</organism>
<protein>
    <recommendedName>
        <fullName evidence="9">C2H2-type domain-containing protein</fullName>
    </recommendedName>
</protein>
<evidence type="ECO:0000313" key="11">
    <source>
        <dbReference type="Proteomes" id="UP000708208"/>
    </source>
</evidence>
<accession>A0A8J2L9J4</accession>
<evidence type="ECO:0000256" key="8">
    <source>
        <dbReference type="SAM" id="MobiDB-lite"/>
    </source>
</evidence>
<evidence type="ECO:0000256" key="7">
    <source>
        <dbReference type="PROSITE-ProRule" id="PRU00042"/>
    </source>
</evidence>
<evidence type="ECO:0000256" key="5">
    <source>
        <dbReference type="ARBA" id="ARBA00022833"/>
    </source>
</evidence>
<feature type="region of interest" description="Disordered" evidence="8">
    <location>
        <begin position="25"/>
        <end position="45"/>
    </location>
</feature>
<proteinExistence type="predicted"/>
<reference evidence="10" key="1">
    <citation type="submission" date="2021-06" db="EMBL/GenBank/DDBJ databases">
        <authorList>
            <person name="Hodson N. C."/>
            <person name="Mongue J. A."/>
            <person name="Jaron S. K."/>
        </authorList>
    </citation>
    <scope>NUCLEOTIDE SEQUENCE</scope>
</reference>